<gene>
    <name evidence="11" type="ORF">CDL15_Pgr020425</name>
</gene>
<comment type="subcellular location">
    <subcellularLocation>
        <location evidence="1">Chromosome</location>
    </subcellularLocation>
</comment>
<keyword evidence="4 7" id="KW-0863">Zinc-finger</keyword>
<dbReference type="SUPFAM" id="SSF57903">
    <property type="entry name" value="FYVE/PHD zinc finger"/>
    <property type="match status" value="1"/>
</dbReference>
<dbReference type="EMBL" id="MTKT01005809">
    <property type="protein sequence ID" value="OWM64458.1"/>
    <property type="molecule type" value="Genomic_DNA"/>
</dbReference>
<dbReference type="InterPro" id="IPR036420">
    <property type="entry name" value="BRCT_dom_sf"/>
</dbReference>
<evidence type="ECO:0000256" key="1">
    <source>
        <dbReference type="ARBA" id="ARBA00004286"/>
    </source>
</evidence>
<dbReference type="Pfam" id="PF00097">
    <property type="entry name" value="zf-C3HC4"/>
    <property type="match status" value="1"/>
</dbReference>
<dbReference type="InterPro" id="IPR001357">
    <property type="entry name" value="BRCT_dom"/>
</dbReference>
<dbReference type="SMART" id="SM00184">
    <property type="entry name" value="RING"/>
    <property type="match status" value="1"/>
</dbReference>
<accession>A0A218VW64</accession>
<evidence type="ECO:0000259" key="10">
    <source>
        <dbReference type="PROSITE" id="PS50172"/>
    </source>
</evidence>
<dbReference type="Gene3D" id="3.40.50.10190">
    <property type="entry name" value="BRCT domain"/>
    <property type="match status" value="1"/>
</dbReference>
<dbReference type="InterPro" id="IPR017907">
    <property type="entry name" value="Znf_RING_CS"/>
</dbReference>
<evidence type="ECO:0000256" key="8">
    <source>
        <dbReference type="SAM" id="MobiDB-lite"/>
    </source>
</evidence>
<reference evidence="12" key="1">
    <citation type="journal article" date="2017" name="Plant J.">
        <title>The pomegranate (Punica granatum L.) genome and the genomics of punicalagin biosynthesis.</title>
        <authorList>
            <person name="Qin G."/>
            <person name="Xu C."/>
            <person name="Ming R."/>
            <person name="Tang H."/>
            <person name="Guyot R."/>
            <person name="Kramer E.M."/>
            <person name="Hu Y."/>
            <person name="Yi X."/>
            <person name="Qi Y."/>
            <person name="Xu X."/>
            <person name="Gao Z."/>
            <person name="Pan H."/>
            <person name="Jian J."/>
            <person name="Tian Y."/>
            <person name="Yue Z."/>
            <person name="Xu Y."/>
        </authorList>
    </citation>
    <scope>NUCLEOTIDE SEQUENCE [LARGE SCALE GENOMIC DNA]</scope>
    <source>
        <strain evidence="12">cv. Dabenzi</strain>
    </source>
</reference>
<dbReference type="PANTHER" id="PTHR47776">
    <property type="entry name" value="F5A8.9 PROTEIN"/>
    <property type="match status" value="1"/>
</dbReference>
<dbReference type="Proteomes" id="UP000197138">
    <property type="component" value="Unassembled WGS sequence"/>
</dbReference>
<feature type="compositionally biased region" description="Basic and acidic residues" evidence="8">
    <location>
        <begin position="267"/>
        <end position="277"/>
    </location>
</feature>
<feature type="region of interest" description="Disordered" evidence="8">
    <location>
        <begin position="267"/>
        <end position="286"/>
    </location>
</feature>
<dbReference type="PANTHER" id="PTHR47776:SF2">
    <property type="entry name" value="RING-TYPE E3 UBIQUITIN TRANSFERASE BRCA1"/>
    <property type="match status" value="1"/>
</dbReference>
<evidence type="ECO:0000256" key="6">
    <source>
        <dbReference type="ARBA" id="ARBA00031556"/>
    </source>
</evidence>
<evidence type="ECO:0000313" key="11">
    <source>
        <dbReference type="EMBL" id="OWM64458.1"/>
    </source>
</evidence>
<dbReference type="AlphaFoldDB" id="A0A218VW64"/>
<comment type="caution">
    <text evidence="11">The sequence shown here is derived from an EMBL/GenBank/DDBJ whole genome shotgun (WGS) entry which is preliminary data.</text>
</comment>
<keyword evidence="5" id="KW-0862">Zinc</keyword>
<keyword evidence="2" id="KW-0158">Chromosome</keyword>
<dbReference type="PROSITE" id="PS50172">
    <property type="entry name" value="BRCT"/>
    <property type="match status" value="1"/>
</dbReference>
<feature type="domain" description="RING-type" evidence="9">
    <location>
        <begin position="423"/>
        <end position="468"/>
    </location>
</feature>
<dbReference type="GO" id="GO:0005694">
    <property type="term" value="C:chromosome"/>
    <property type="evidence" value="ECO:0007669"/>
    <property type="project" value="UniProtKB-SubCell"/>
</dbReference>
<evidence type="ECO:0000256" key="7">
    <source>
        <dbReference type="PROSITE-ProRule" id="PRU00175"/>
    </source>
</evidence>
<dbReference type="PROSITE" id="PS50089">
    <property type="entry name" value="ZF_RING_2"/>
    <property type="match status" value="1"/>
</dbReference>
<evidence type="ECO:0000259" key="9">
    <source>
        <dbReference type="PROSITE" id="PS50089"/>
    </source>
</evidence>
<feature type="compositionally biased region" description="Basic and acidic residues" evidence="8">
    <location>
        <begin position="252"/>
        <end position="261"/>
    </location>
</feature>
<dbReference type="InterPro" id="IPR001841">
    <property type="entry name" value="Znf_RING"/>
</dbReference>
<feature type="region of interest" description="Disordered" evidence="8">
    <location>
        <begin position="238"/>
        <end position="261"/>
    </location>
</feature>
<organism evidence="11 12">
    <name type="scientific">Punica granatum</name>
    <name type="common">Pomegranate</name>
    <dbReference type="NCBI Taxonomy" id="22663"/>
    <lineage>
        <taxon>Eukaryota</taxon>
        <taxon>Viridiplantae</taxon>
        <taxon>Streptophyta</taxon>
        <taxon>Embryophyta</taxon>
        <taxon>Tracheophyta</taxon>
        <taxon>Spermatophyta</taxon>
        <taxon>Magnoliopsida</taxon>
        <taxon>eudicotyledons</taxon>
        <taxon>Gunneridae</taxon>
        <taxon>Pentapetalae</taxon>
        <taxon>rosids</taxon>
        <taxon>malvids</taxon>
        <taxon>Myrtales</taxon>
        <taxon>Lythraceae</taxon>
        <taxon>Punica</taxon>
    </lineage>
</organism>
<proteinExistence type="predicted"/>
<sequence>MERVAIGPIATQRASKLFREIAFHLLAHPLLRAWRDRESSPDRRFKFSTYDSAVGPIWGMESVVATVSGYHGTERFNLIKLISRAGASYVGAMSSSTTHLICWNFEGKKYDLAKKFRTIVVNHQWIEDCIRQGTRVSELPFMMKSGQETGPLVTQVPIDTEAGIKKRKALSDRSNFIPNSISTGGVSGVAKVSEESWTDSILLKQEIFTSFYDHMEQLRFAILLTVYSLCQKQKEPIHSSRRLKGKKTTSSTHEEFDFHSSLHSTRKENYLGHEDRSSPFPESSRRGRRLVKKNIIRETLTFASSDSEEDCHIIEPGNLEKTASLSDLAGVGNLEKPATGITADTTPSGHQEISDVGLEGTDEVENCNQESASRDVSVNSSSATVGITPEDESHHVQNLTAGTQDTNQTNCAAKLPATTDLSCVICWTEFSSTRGVLPCGHRFCFTCIREWANNMASRKRISTCPLCKTSFMSITIVEDAACSDQKIYSQTIPLAQSATDIYVLADQQTSTSTVQLYREPVCVECQSREPADLLISCDVCKNLCIHSYCLDPPLEPWTCVRCRDSRISHYWPR</sequence>
<protein>
    <recommendedName>
        <fullName evidence="6">RING-type E3 ubiquitin transferase BRCA1</fullName>
    </recommendedName>
</protein>
<dbReference type="InterPro" id="IPR018957">
    <property type="entry name" value="Znf_C3HC4_RING-type"/>
</dbReference>
<name>A0A218VW64_PUNGR</name>
<evidence type="ECO:0000256" key="3">
    <source>
        <dbReference type="ARBA" id="ARBA00022723"/>
    </source>
</evidence>
<evidence type="ECO:0000313" key="12">
    <source>
        <dbReference type="Proteomes" id="UP000197138"/>
    </source>
</evidence>
<dbReference type="SUPFAM" id="SSF57850">
    <property type="entry name" value="RING/U-box"/>
    <property type="match status" value="1"/>
</dbReference>
<dbReference type="GO" id="GO:0008270">
    <property type="term" value="F:zinc ion binding"/>
    <property type="evidence" value="ECO:0007669"/>
    <property type="project" value="UniProtKB-KW"/>
</dbReference>
<dbReference type="SMART" id="SM00292">
    <property type="entry name" value="BRCT"/>
    <property type="match status" value="1"/>
</dbReference>
<dbReference type="Pfam" id="PF12738">
    <property type="entry name" value="PTCB-BRCT"/>
    <property type="match status" value="1"/>
</dbReference>
<dbReference type="PROSITE" id="PS00518">
    <property type="entry name" value="ZF_RING_1"/>
    <property type="match status" value="1"/>
</dbReference>
<feature type="domain" description="BRCT" evidence="10">
    <location>
        <begin position="52"/>
        <end position="143"/>
    </location>
</feature>
<evidence type="ECO:0000256" key="2">
    <source>
        <dbReference type="ARBA" id="ARBA00022454"/>
    </source>
</evidence>
<evidence type="ECO:0000256" key="5">
    <source>
        <dbReference type="ARBA" id="ARBA00022833"/>
    </source>
</evidence>
<keyword evidence="3" id="KW-0479">Metal-binding</keyword>
<dbReference type="Gene3D" id="3.30.40.10">
    <property type="entry name" value="Zinc/RING finger domain, C3HC4 (zinc finger)"/>
    <property type="match status" value="2"/>
</dbReference>
<dbReference type="InterPro" id="IPR011011">
    <property type="entry name" value="Znf_FYVE_PHD"/>
</dbReference>
<dbReference type="SUPFAM" id="SSF52113">
    <property type="entry name" value="BRCT domain"/>
    <property type="match status" value="1"/>
</dbReference>
<dbReference type="InterPro" id="IPR013083">
    <property type="entry name" value="Znf_RING/FYVE/PHD"/>
</dbReference>
<evidence type="ECO:0000256" key="4">
    <source>
        <dbReference type="ARBA" id="ARBA00022771"/>
    </source>
</evidence>